<keyword evidence="3" id="KW-1185">Reference proteome</keyword>
<evidence type="ECO:0000313" key="4">
    <source>
        <dbReference type="Proteomes" id="UP000467201"/>
    </source>
</evidence>
<dbReference type="Proteomes" id="UP000193564">
    <property type="component" value="Unassembled WGS sequence"/>
</dbReference>
<evidence type="ECO:0000313" key="1">
    <source>
        <dbReference type="EMBL" id="BBZ07793.1"/>
    </source>
</evidence>
<reference evidence="1 4" key="2">
    <citation type="journal article" date="2019" name="Emerg. Microbes Infect.">
        <title>Comprehensive subspecies identification of 175 nontuberculous mycobacteria species based on 7547 genomic profiles.</title>
        <authorList>
            <person name="Matsumoto Y."/>
            <person name="Kinjo T."/>
            <person name="Motooka D."/>
            <person name="Nabeya D."/>
            <person name="Jung N."/>
            <person name="Uechi K."/>
            <person name="Horii T."/>
            <person name="Iida T."/>
            <person name="Fujita J."/>
            <person name="Nakamura S."/>
        </authorList>
    </citation>
    <scope>NUCLEOTIDE SEQUENCE [LARGE SCALE GENOMIC DNA]</scope>
    <source>
        <strain evidence="1 4">JCM 12405</strain>
    </source>
</reference>
<accession>A0A1X1SY02</accession>
<reference evidence="2 3" key="1">
    <citation type="submission" date="2016-01" db="EMBL/GenBank/DDBJ databases">
        <title>The new phylogeny of the genus Mycobacterium.</title>
        <authorList>
            <person name="Tarcisio F."/>
            <person name="Conor M."/>
            <person name="Antonella G."/>
            <person name="Elisabetta G."/>
            <person name="Giulia F.S."/>
            <person name="Sara T."/>
            <person name="Anna F."/>
            <person name="Clotilde B."/>
            <person name="Roberto B."/>
            <person name="Veronica D.S."/>
            <person name="Fabio R."/>
            <person name="Monica P."/>
            <person name="Olivier J."/>
            <person name="Enrico T."/>
            <person name="Nicola S."/>
        </authorList>
    </citation>
    <scope>NUCLEOTIDE SEQUENCE [LARGE SCALE GENOMIC DNA]</scope>
    <source>
        <strain evidence="2 3">DSM 44339</strain>
    </source>
</reference>
<name>A0A1X1SY02_9MYCO</name>
<evidence type="ECO:0000313" key="3">
    <source>
        <dbReference type="Proteomes" id="UP000193564"/>
    </source>
</evidence>
<protein>
    <submittedName>
        <fullName evidence="2">Uncharacterized protein</fullName>
    </submittedName>
</protein>
<dbReference type="AlphaFoldDB" id="A0A1X1SY02"/>
<dbReference type="Proteomes" id="UP000467201">
    <property type="component" value="Chromosome"/>
</dbReference>
<sequence>MQHVAYSKMATEMPLCRKRRTVVVDVYLRRADPTAVPHAHKADGRERSSCVLAVAATFTEGPFSDLLVQNMCGRAEGIRWQITQITPGLQAIGTEPAL</sequence>
<gene>
    <name evidence="2" type="ORF">AWC01_00570</name>
    <name evidence="1" type="ORF">MDOR_19620</name>
</gene>
<organism evidence="2 3">
    <name type="scientific">Mycolicibacterium doricum</name>
    <dbReference type="NCBI Taxonomy" id="126673"/>
    <lineage>
        <taxon>Bacteria</taxon>
        <taxon>Bacillati</taxon>
        <taxon>Actinomycetota</taxon>
        <taxon>Actinomycetes</taxon>
        <taxon>Mycobacteriales</taxon>
        <taxon>Mycobacteriaceae</taxon>
        <taxon>Mycolicibacterium</taxon>
    </lineage>
</organism>
<reference evidence="1" key="3">
    <citation type="submission" date="2020-02" db="EMBL/GenBank/DDBJ databases">
        <authorList>
            <person name="Matsumoto Y."/>
            <person name="Motooka D."/>
            <person name="Nakamura S."/>
        </authorList>
    </citation>
    <scope>NUCLEOTIDE SEQUENCE</scope>
    <source>
        <strain evidence="1">JCM 12405</strain>
    </source>
</reference>
<dbReference type="EMBL" id="AP022605">
    <property type="protein sequence ID" value="BBZ07793.1"/>
    <property type="molecule type" value="Genomic_DNA"/>
</dbReference>
<evidence type="ECO:0000313" key="2">
    <source>
        <dbReference type="EMBL" id="ORV36002.1"/>
    </source>
</evidence>
<proteinExistence type="predicted"/>
<dbReference type="KEGG" id="mdr:MDOR_19620"/>
<dbReference type="EMBL" id="LQOS01000067">
    <property type="protein sequence ID" value="ORV36002.1"/>
    <property type="molecule type" value="Genomic_DNA"/>
</dbReference>